<keyword evidence="1" id="KW-0175">Coiled coil</keyword>
<dbReference type="CDD" id="cd07341">
    <property type="entry name" value="M56_BlaR1_MecR1_like"/>
    <property type="match status" value="1"/>
</dbReference>
<feature type="transmembrane region" description="Helical" evidence="2">
    <location>
        <begin position="89"/>
        <end position="110"/>
    </location>
</feature>
<keyword evidence="2" id="KW-0472">Membrane</keyword>
<comment type="caution">
    <text evidence="4">The sequence shown here is derived from an EMBL/GenBank/DDBJ whole genome shotgun (WGS) entry which is preliminary data.</text>
</comment>
<dbReference type="RefSeq" id="WP_267280789.1">
    <property type="nucleotide sequence ID" value="NZ_JAOVZV010000007.1"/>
</dbReference>
<dbReference type="InterPro" id="IPR008756">
    <property type="entry name" value="Peptidase_M56"/>
</dbReference>
<keyword evidence="5" id="KW-1185">Reference proteome</keyword>
<evidence type="ECO:0000256" key="2">
    <source>
        <dbReference type="SAM" id="Phobius"/>
    </source>
</evidence>
<evidence type="ECO:0000313" key="4">
    <source>
        <dbReference type="EMBL" id="MCX8532201.1"/>
    </source>
</evidence>
<reference evidence="4" key="1">
    <citation type="submission" date="2022-10" db="EMBL/GenBank/DDBJ databases">
        <title>Chryseobacterium sp. nov., a novel bacterial species.</title>
        <authorList>
            <person name="Cao Y."/>
        </authorList>
    </citation>
    <scope>NUCLEOTIDE SEQUENCE</scope>
    <source>
        <strain evidence="4">KC 927</strain>
    </source>
</reference>
<sequence length="687" mass="80624">METAIYCFKVLICSGIMYAYYLFFLKDKTFHHYNRFYLLLLIVVSLVLPLLKIEYFTIELNDKVFLILNKFQNFTEIKNTSDENEFLKYIPLLIAGITTVLLIKIFIGIIRINRLKNKFRQEKISGINFYQTNLHDAPFSFFKNLFWKDSILIQSDLGKQILKHEMVHIEQKHSYDKIFIEIVTAIFWFNPIFHIVKKEISLIHEYLADKKAVKQSDTKAFAEMLLSSHFSGNILPGTSPFLNSNLKKRLKMIQKPKTKYAYARRFFALPIMFTIAFAYMVDAKNKEIEKQNEKIETIADLIKNQEEISSITHDTISDETNVTSEFKANDIFIFEGKKVSQEIFSQKKNAFIADKNYYFSANKNFLSNDLPIIYVGGKNKNVKKDDQFIGKIVAVVWDTPALEKVKYSAEANDIPYQEQLNKAHEKALYVINAEIVSKQKFEEYYQQNKNKTIAFSSNSHVNNDKDHWVFGEREQYGVFHATDISKMSKENSEKFHQLVKKINPKWYYEQYINQKYTTRENEIKRQNGEKENTGKIVAEEVKVSAKRDYDKNPLTKAEIKELRDDAERLQAKVEKQSQVNRDNMIIFKSDLIASYITGKDQPLTKDKKSYAPVNSNTMVMPLKDGQFFIDGKEYTKEEIKMYMKGYEEEMFGKEKLAKAPFKSVKMYRTPYGDKGFSRLDKMEFFTK</sequence>
<feature type="coiled-coil region" evidence="1">
    <location>
        <begin position="552"/>
        <end position="579"/>
    </location>
</feature>
<feature type="domain" description="Peptidase M56" evidence="3">
    <location>
        <begin position="160"/>
        <end position="253"/>
    </location>
</feature>
<evidence type="ECO:0000313" key="5">
    <source>
        <dbReference type="Proteomes" id="UP001070176"/>
    </source>
</evidence>
<dbReference type="PANTHER" id="PTHR34978">
    <property type="entry name" value="POSSIBLE SENSOR-TRANSDUCER PROTEIN BLAR"/>
    <property type="match status" value="1"/>
</dbReference>
<dbReference type="Pfam" id="PF05569">
    <property type="entry name" value="Peptidase_M56"/>
    <property type="match status" value="1"/>
</dbReference>
<feature type="transmembrane region" description="Helical" evidence="2">
    <location>
        <begin position="6"/>
        <end position="24"/>
    </location>
</feature>
<accession>A0ABT3Y291</accession>
<keyword evidence="2" id="KW-0812">Transmembrane</keyword>
<proteinExistence type="predicted"/>
<keyword evidence="2" id="KW-1133">Transmembrane helix</keyword>
<dbReference type="InterPro" id="IPR052173">
    <property type="entry name" value="Beta-lactam_resp_regulator"/>
</dbReference>
<protein>
    <submittedName>
        <fullName evidence="4">M56 family metallopeptidase</fullName>
    </submittedName>
</protein>
<dbReference type="PANTHER" id="PTHR34978:SF3">
    <property type="entry name" value="SLR0241 PROTEIN"/>
    <property type="match status" value="1"/>
</dbReference>
<organism evidence="4 5">
    <name type="scientific">Chryseobacterium luquanense</name>
    <dbReference type="NCBI Taxonomy" id="2983766"/>
    <lineage>
        <taxon>Bacteria</taxon>
        <taxon>Pseudomonadati</taxon>
        <taxon>Bacteroidota</taxon>
        <taxon>Flavobacteriia</taxon>
        <taxon>Flavobacteriales</taxon>
        <taxon>Weeksellaceae</taxon>
        <taxon>Chryseobacterium group</taxon>
        <taxon>Chryseobacterium</taxon>
    </lineage>
</organism>
<name>A0ABT3Y291_9FLAO</name>
<feature type="coiled-coil region" evidence="1">
    <location>
        <begin position="281"/>
        <end position="308"/>
    </location>
</feature>
<evidence type="ECO:0000256" key="1">
    <source>
        <dbReference type="SAM" id="Coils"/>
    </source>
</evidence>
<evidence type="ECO:0000259" key="3">
    <source>
        <dbReference type="Pfam" id="PF05569"/>
    </source>
</evidence>
<dbReference type="Proteomes" id="UP001070176">
    <property type="component" value="Unassembled WGS sequence"/>
</dbReference>
<dbReference type="EMBL" id="JAOVZV010000007">
    <property type="protein sequence ID" value="MCX8532201.1"/>
    <property type="molecule type" value="Genomic_DNA"/>
</dbReference>
<feature type="transmembrane region" description="Helical" evidence="2">
    <location>
        <begin position="262"/>
        <end position="281"/>
    </location>
</feature>
<feature type="transmembrane region" description="Helical" evidence="2">
    <location>
        <begin position="36"/>
        <end position="58"/>
    </location>
</feature>
<gene>
    <name evidence="4" type="ORF">OEA66_07555</name>
</gene>